<name>A0ABX7THJ8_STRCY</name>
<keyword evidence="2" id="KW-1185">Reference proteome</keyword>
<evidence type="ECO:0000313" key="1">
    <source>
        <dbReference type="EMBL" id="QTD95935.1"/>
    </source>
</evidence>
<proteinExistence type="predicted"/>
<dbReference type="Proteomes" id="UP000663908">
    <property type="component" value="Chromosome"/>
</dbReference>
<sequence length="97" mass="10069">MGDREQQPVVASRRTGHPAFLTRHLATKSVRDGVILGAAVGFAASESAGYAFTALFRTGASSPRSMFVVVSDRRVPEPTGLAAGKVLGVDADLPGDD</sequence>
<evidence type="ECO:0000313" key="2">
    <source>
        <dbReference type="Proteomes" id="UP000663908"/>
    </source>
</evidence>
<dbReference type="EMBL" id="CP071839">
    <property type="protein sequence ID" value="QTD95935.1"/>
    <property type="molecule type" value="Genomic_DNA"/>
</dbReference>
<protein>
    <submittedName>
        <fullName evidence="1">Uncharacterized protein</fullName>
    </submittedName>
</protein>
<accession>A0ABX7THJ8</accession>
<reference evidence="1 2" key="1">
    <citation type="submission" date="2021-03" db="EMBL/GenBank/DDBJ databases">
        <title>Complete genome sequence of Streptomyces cyanogenus S136, producer of anticancer angucycline landomycin A.</title>
        <authorList>
            <person name="Hrab P."/>
            <person name="Ruckert C."/>
            <person name="Busche T."/>
            <person name="Ostash I."/>
            <person name="Kalinowski J."/>
            <person name="Fedorenko V."/>
            <person name="Yushchuk O."/>
            <person name="Ostash B."/>
        </authorList>
    </citation>
    <scope>NUCLEOTIDE SEQUENCE [LARGE SCALE GENOMIC DNA]</scope>
    <source>
        <strain evidence="1 2">S136</strain>
    </source>
</reference>
<gene>
    <name evidence="1" type="ORF">S1361_01190</name>
</gene>
<organism evidence="1 2">
    <name type="scientific">Streptomyces cyanogenus</name>
    <dbReference type="NCBI Taxonomy" id="80860"/>
    <lineage>
        <taxon>Bacteria</taxon>
        <taxon>Bacillati</taxon>
        <taxon>Actinomycetota</taxon>
        <taxon>Actinomycetes</taxon>
        <taxon>Kitasatosporales</taxon>
        <taxon>Streptomycetaceae</taxon>
        <taxon>Streptomyces</taxon>
    </lineage>
</organism>